<evidence type="ECO:0000313" key="3">
    <source>
        <dbReference type="WBParaSite" id="HNAJ_0000021901-mRNA-1"/>
    </source>
</evidence>
<dbReference type="EMBL" id="UZAE01000047">
    <property type="protein sequence ID" value="VDN96079.1"/>
    <property type="molecule type" value="Genomic_DNA"/>
</dbReference>
<dbReference type="AlphaFoldDB" id="A0A0R3T097"/>
<dbReference type="WBParaSite" id="HNAJ_0000021901-mRNA-1">
    <property type="protein sequence ID" value="HNAJ_0000021901-mRNA-1"/>
    <property type="gene ID" value="HNAJ_0000021901"/>
</dbReference>
<dbReference type="OrthoDB" id="10402762at2759"/>
<sequence length="351" mass="38600">MEEQTVLRFARLLSLPDYENTFSWLPVNGEVNSKLPTSSSDTEISPNRKNSHISGIKTNLFFDLPTANTPTKYIFNDDFSPPVPELSTLPPLDEVTFSVFDIAEKSNPNSHSLFVGANSIPPSIELSNFSPSGSGDIDVSTKPSTLPISSKLMRSFSLNRQFPGKLATTSLERLPLKRHFISTGDIIPLPSCHPIKLENFFDAFKGDKSHGSFPTFFESPITAGKLNRESSIVEDEHETHCYSAISGLSSVGESDVVKEIVYVSRSQSDLEFTIPPMRSRSLIFLPNYSDSNGRGKISPDRNSDISPYCHPQHSPLIMGATALGADLPALMTDDDDVGWMKSSKSPVFDSF</sequence>
<reference evidence="1 2" key="2">
    <citation type="submission" date="2018-11" db="EMBL/GenBank/DDBJ databases">
        <authorList>
            <consortium name="Pathogen Informatics"/>
        </authorList>
    </citation>
    <scope>NUCLEOTIDE SEQUENCE [LARGE SCALE GENOMIC DNA]</scope>
</reference>
<reference evidence="3" key="1">
    <citation type="submission" date="2017-02" db="UniProtKB">
        <authorList>
            <consortium name="WormBaseParasite"/>
        </authorList>
    </citation>
    <scope>IDENTIFICATION</scope>
</reference>
<name>A0A0R3T097_RODNA</name>
<keyword evidence="2" id="KW-1185">Reference proteome</keyword>
<accession>A0A0R3T097</accession>
<dbReference type="Proteomes" id="UP000278807">
    <property type="component" value="Unassembled WGS sequence"/>
</dbReference>
<evidence type="ECO:0000313" key="1">
    <source>
        <dbReference type="EMBL" id="VDN96079.1"/>
    </source>
</evidence>
<proteinExistence type="predicted"/>
<protein>
    <submittedName>
        <fullName evidence="3">Protein aurora borealis</fullName>
    </submittedName>
</protein>
<organism evidence="3">
    <name type="scientific">Rodentolepis nana</name>
    <name type="common">Dwarf tapeworm</name>
    <name type="synonym">Hymenolepis nana</name>
    <dbReference type="NCBI Taxonomy" id="102285"/>
    <lineage>
        <taxon>Eukaryota</taxon>
        <taxon>Metazoa</taxon>
        <taxon>Spiralia</taxon>
        <taxon>Lophotrochozoa</taxon>
        <taxon>Platyhelminthes</taxon>
        <taxon>Cestoda</taxon>
        <taxon>Eucestoda</taxon>
        <taxon>Cyclophyllidea</taxon>
        <taxon>Hymenolepididae</taxon>
        <taxon>Rodentolepis</taxon>
    </lineage>
</organism>
<evidence type="ECO:0000313" key="2">
    <source>
        <dbReference type="Proteomes" id="UP000278807"/>
    </source>
</evidence>
<gene>
    <name evidence="1" type="ORF">HNAJ_LOCUS220</name>
</gene>